<evidence type="ECO:0000313" key="4">
    <source>
        <dbReference type="Proteomes" id="UP000060778"/>
    </source>
</evidence>
<dbReference type="GeneID" id="30680512"/>
<dbReference type="EMBL" id="CP006867">
    <property type="protein sequence ID" value="ALU11873.1"/>
    <property type="molecule type" value="Genomic_DNA"/>
</dbReference>
<dbReference type="CDD" id="cd00431">
    <property type="entry name" value="cysteine_hydrolases"/>
    <property type="match status" value="1"/>
</dbReference>
<dbReference type="OrthoDB" id="9194at2157"/>
<dbReference type="PRINTS" id="PR01398">
    <property type="entry name" value="ISCHRISMTASE"/>
</dbReference>
<dbReference type="InterPro" id="IPR050272">
    <property type="entry name" value="Isochorismatase-like_hydrls"/>
</dbReference>
<dbReference type="RefSeq" id="WP_075050038.1">
    <property type="nucleotide sequence ID" value="NZ_CP006867.1"/>
</dbReference>
<dbReference type="KEGG" id="iis:EYM_05645"/>
<dbReference type="InterPro" id="IPR016291">
    <property type="entry name" value="Isochorismatase"/>
</dbReference>
<keyword evidence="4" id="KW-1185">Reference proteome</keyword>
<dbReference type="Gene3D" id="3.40.50.850">
    <property type="entry name" value="Isochorismatase-like"/>
    <property type="match status" value="1"/>
</dbReference>
<dbReference type="AlphaFoldDB" id="A0A0U2WLS5"/>
<sequence>MKALIIVDMLNDFVRKDGKLYVEGAEEIIGNIKRLKEAFKEAGLPVIYTNDSHLPNVDKELKLWGEHAVRGSEGAQVVEELKPEEGDYVVTKRRYSAFFSTDLDLLLRELGVREVVLTGVATNVCVLHTAADAFFRGYEVTVVSDGTMSVPKEDQGKWLEYMKTVYGARIASSEELVKELSRT</sequence>
<name>A0A0U2WLS5_9CREN</name>
<evidence type="ECO:0000313" key="3">
    <source>
        <dbReference type="EMBL" id="ALU11873.1"/>
    </source>
</evidence>
<dbReference type="PANTHER" id="PTHR43540">
    <property type="entry name" value="PEROXYUREIDOACRYLATE/UREIDOACRYLATE AMIDOHYDROLASE-RELATED"/>
    <property type="match status" value="1"/>
</dbReference>
<dbReference type="PANTHER" id="PTHR43540:SF6">
    <property type="entry name" value="ISOCHORISMATASE-LIKE DOMAIN-CONTAINING PROTEIN"/>
    <property type="match status" value="1"/>
</dbReference>
<organism evidence="3 4">
    <name type="scientific">Ignicoccus islandicus DSM 13165</name>
    <dbReference type="NCBI Taxonomy" id="940295"/>
    <lineage>
        <taxon>Archaea</taxon>
        <taxon>Thermoproteota</taxon>
        <taxon>Thermoprotei</taxon>
        <taxon>Desulfurococcales</taxon>
        <taxon>Desulfurococcaceae</taxon>
        <taxon>Ignicoccus</taxon>
    </lineage>
</organism>
<gene>
    <name evidence="3" type="ORF">EYM_05645</name>
</gene>
<keyword evidence="1" id="KW-0378">Hydrolase</keyword>
<feature type="domain" description="Isochorismatase-like" evidence="2">
    <location>
        <begin position="3"/>
        <end position="174"/>
    </location>
</feature>
<proteinExistence type="predicted"/>
<reference evidence="3 4" key="1">
    <citation type="submission" date="2013-11" db="EMBL/GenBank/DDBJ databases">
        <title>Comparative genomics of Ignicoccus.</title>
        <authorList>
            <person name="Podar M."/>
        </authorList>
    </citation>
    <scope>NUCLEOTIDE SEQUENCE [LARGE SCALE GENOMIC DNA]</scope>
    <source>
        <strain evidence="3 4">DSM 13165</strain>
    </source>
</reference>
<dbReference type="SUPFAM" id="SSF52499">
    <property type="entry name" value="Isochorismatase-like hydrolases"/>
    <property type="match status" value="1"/>
</dbReference>
<dbReference type="STRING" id="940295.EYM_05645"/>
<dbReference type="InterPro" id="IPR036380">
    <property type="entry name" value="Isochorismatase-like_sf"/>
</dbReference>
<evidence type="ECO:0000256" key="1">
    <source>
        <dbReference type="ARBA" id="ARBA00022801"/>
    </source>
</evidence>
<accession>A0A0U2WLS5</accession>
<dbReference type="GO" id="GO:0008908">
    <property type="term" value="F:isochorismatase activity"/>
    <property type="evidence" value="ECO:0007669"/>
    <property type="project" value="InterPro"/>
</dbReference>
<dbReference type="InterPro" id="IPR000868">
    <property type="entry name" value="Isochorismatase-like_dom"/>
</dbReference>
<dbReference type="Pfam" id="PF00857">
    <property type="entry name" value="Isochorismatase"/>
    <property type="match status" value="1"/>
</dbReference>
<evidence type="ECO:0000259" key="2">
    <source>
        <dbReference type="Pfam" id="PF00857"/>
    </source>
</evidence>
<dbReference type="Proteomes" id="UP000060778">
    <property type="component" value="Chromosome"/>
</dbReference>
<protein>
    <submittedName>
        <fullName evidence="3">Isochorismatase</fullName>
    </submittedName>
</protein>